<dbReference type="GeneID" id="95626998"/>
<evidence type="ECO:0000313" key="2">
    <source>
        <dbReference type="EMBL" id="GCD34941.1"/>
    </source>
</evidence>
<feature type="compositionally biased region" description="Low complexity" evidence="1">
    <location>
        <begin position="45"/>
        <end position="58"/>
    </location>
</feature>
<reference evidence="2 3" key="1">
    <citation type="submission" date="2018-11" db="EMBL/GenBank/DDBJ databases">
        <title>Whole genome sequence of Streptomyces chrestomyceticus NBRC 13444(T).</title>
        <authorList>
            <person name="Komaki H."/>
            <person name="Tamura T."/>
        </authorList>
    </citation>
    <scope>NUCLEOTIDE SEQUENCE [LARGE SCALE GENOMIC DNA]</scope>
    <source>
        <strain evidence="2 3">NBRC 13444</strain>
    </source>
</reference>
<dbReference type="AlphaFoldDB" id="A0A7U9KVT6"/>
<comment type="caution">
    <text evidence="2">The sequence shown here is derived from an EMBL/GenBank/DDBJ whole genome shotgun (WGS) entry which is preliminary data.</text>
</comment>
<protein>
    <submittedName>
        <fullName evidence="2">Uncharacterized protein</fullName>
    </submittedName>
</protein>
<sequence length="58" mass="6538">MAEVFLRRLTRWQAEAQREAVADLYVEAYRGPSGEEFRGRGPFCSGSRSTSSAPASRW</sequence>
<evidence type="ECO:0000313" key="3">
    <source>
        <dbReference type="Proteomes" id="UP000287830"/>
    </source>
</evidence>
<dbReference type="Proteomes" id="UP000287830">
    <property type="component" value="Unassembled WGS sequence"/>
</dbReference>
<feature type="region of interest" description="Disordered" evidence="1">
    <location>
        <begin position="36"/>
        <end position="58"/>
    </location>
</feature>
<organism evidence="2 3">
    <name type="scientific">Streptomyces chrestomyceticus JCM 4735</name>
    <dbReference type="NCBI Taxonomy" id="1306181"/>
    <lineage>
        <taxon>Bacteria</taxon>
        <taxon>Bacillati</taxon>
        <taxon>Actinomycetota</taxon>
        <taxon>Actinomycetes</taxon>
        <taxon>Kitasatosporales</taxon>
        <taxon>Streptomycetaceae</taxon>
        <taxon>Streptomyces</taxon>
    </lineage>
</organism>
<gene>
    <name evidence="2" type="ORF">OEIGOIKO_02681</name>
</gene>
<accession>A0A7U9KVT6</accession>
<dbReference type="RefSeq" id="WP_244955124.1">
    <property type="nucleotide sequence ID" value="NZ_BHZC01000001.1"/>
</dbReference>
<name>A0A7U9KVT6_9ACTN</name>
<dbReference type="EMBL" id="BHZC01000001">
    <property type="protein sequence ID" value="GCD34941.1"/>
    <property type="molecule type" value="Genomic_DNA"/>
</dbReference>
<evidence type="ECO:0000256" key="1">
    <source>
        <dbReference type="SAM" id="MobiDB-lite"/>
    </source>
</evidence>
<proteinExistence type="predicted"/>